<protein>
    <submittedName>
        <fullName evidence="1">Uncharacterized protein</fullName>
    </submittedName>
</protein>
<proteinExistence type="predicted"/>
<sequence length="617" mass="70152">MVRLISFLLIFSIICSCHFERKGMIFVTVLSNGQKLGQSDVTLYRSSDKQIKDEKLKTSQTDSSGKVVLEIDYSQIKEFKIVAQNENLETLYLPEIKYFKTPSWWQEQDMEITFQLRAIKFQEQKKVVNQMDLDEKRSQKETLLDFPEDPVSQSISINQFESNLLPEAINPNIFNSMINNKNKQIITEIKENENSSPEIHTITENKNILFEDSIGVEVYFDGKPLDNVQIYLGRNATQNVTYVGSTDIKGYLLIPMPKQRRGDILYIKKNSYLTVAKPISSGSGRQKLKIDMLSGKSSEFLLQSFAYGMGRGMDKTELHLNSLKVDQSGVLGFVSLAKALDDKSNMSVVQKNSIPEKFDSSFLKKTIEFHNLLNQIPIIFVSSLTPYKPSVGLIEPPLVGSLQTNMLWRRIRREFFSRFMNETFMRGIISEDVQKLANSLNFSPVEMAKAGWKNAPFVAELDMLMQIQLVEDNDNKSFSIEGKVYDKMGRFISERRINFNTIDAEKTAAKMFTSLSADLPLEGSILKKNKLEATLNLGKNFNISVGDMFVAYVAKTAFAPPDKAVAVLKIKSVNERESLGEIISGFDKIEKSDIVRIVRYPDKIIQSEFSKHMANSQ</sequence>
<dbReference type="RefSeq" id="WP_152212487.1">
    <property type="nucleotide sequence ID" value="NZ_WFLN01000005.1"/>
</dbReference>
<name>A0A833JE76_9BACT</name>
<gene>
    <name evidence="1" type="ORF">GCL57_06260</name>
</gene>
<dbReference type="PROSITE" id="PS51257">
    <property type="entry name" value="PROKAR_LIPOPROTEIN"/>
    <property type="match status" value="1"/>
</dbReference>
<organism evidence="1 2">
    <name type="scientific">Fluviispira multicolorata</name>
    <dbReference type="NCBI Taxonomy" id="2654512"/>
    <lineage>
        <taxon>Bacteria</taxon>
        <taxon>Pseudomonadati</taxon>
        <taxon>Bdellovibrionota</taxon>
        <taxon>Oligoflexia</taxon>
        <taxon>Silvanigrellales</taxon>
        <taxon>Silvanigrellaceae</taxon>
        <taxon>Fluviispira</taxon>
    </lineage>
</organism>
<keyword evidence="2" id="KW-1185">Reference proteome</keyword>
<dbReference type="EMBL" id="WFLN01000005">
    <property type="protein sequence ID" value="KAB8032248.1"/>
    <property type="molecule type" value="Genomic_DNA"/>
</dbReference>
<comment type="caution">
    <text evidence="1">The sequence shown here is derived from an EMBL/GenBank/DDBJ whole genome shotgun (WGS) entry which is preliminary data.</text>
</comment>
<evidence type="ECO:0000313" key="2">
    <source>
        <dbReference type="Proteomes" id="UP000442694"/>
    </source>
</evidence>
<evidence type="ECO:0000313" key="1">
    <source>
        <dbReference type="EMBL" id="KAB8032248.1"/>
    </source>
</evidence>
<reference evidence="1 2" key="1">
    <citation type="submission" date="2019-10" db="EMBL/GenBank/DDBJ databases">
        <title>New genus of Silvanigrellaceae.</title>
        <authorList>
            <person name="Pitt A."/>
            <person name="Hahn M.W."/>
        </authorList>
    </citation>
    <scope>NUCLEOTIDE SEQUENCE [LARGE SCALE GENOMIC DNA]</scope>
    <source>
        <strain evidence="1 2">33A1-SZDP</strain>
    </source>
</reference>
<dbReference type="Proteomes" id="UP000442694">
    <property type="component" value="Unassembled WGS sequence"/>
</dbReference>
<accession>A0A833JE76</accession>
<dbReference type="AlphaFoldDB" id="A0A833JE76"/>